<dbReference type="Proteomes" id="UP000274792">
    <property type="component" value="Unassembled WGS sequence"/>
</dbReference>
<keyword evidence="1" id="KW-0812">Transmembrane</keyword>
<evidence type="ECO:0000313" key="2">
    <source>
        <dbReference type="EMBL" id="RTX74766.1"/>
    </source>
</evidence>
<feature type="transmembrane region" description="Helical" evidence="1">
    <location>
        <begin position="5"/>
        <end position="26"/>
    </location>
</feature>
<reference evidence="2 3" key="1">
    <citation type="submission" date="2018-10" db="EMBL/GenBank/DDBJ databases">
        <title>A collection Staphylococci species genome sequencing.</title>
        <authorList>
            <person name="Cole K."/>
        </authorList>
    </citation>
    <scope>NUCLEOTIDE SEQUENCE [LARGE SCALE GENOMIC DNA]</scope>
    <source>
        <strain evidence="3">NCTC 12218</strain>
    </source>
</reference>
<proteinExistence type="predicted"/>
<evidence type="ECO:0000256" key="1">
    <source>
        <dbReference type="SAM" id="Phobius"/>
    </source>
</evidence>
<dbReference type="RefSeq" id="WP_126476548.1">
    <property type="nucleotide sequence ID" value="NZ_RXWV01000012.1"/>
</dbReference>
<feature type="transmembrane region" description="Helical" evidence="1">
    <location>
        <begin position="67"/>
        <end position="85"/>
    </location>
</feature>
<evidence type="ECO:0000313" key="3">
    <source>
        <dbReference type="Proteomes" id="UP000274792"/>
    </source>
</evidence>
<dbReference type="EMBL" id="RXWV01000012">
    <property type="protein sequence ID" value="RTX74766.1"/>
    <property type="molecule type" value="Genomic_DNA"/>
</dbReference>
<organism evidence="2 3">
    <name type="scientific">Mammaliicoccus sciuri</name>
    <name type="common">Staphylococcus sciuri</name>
    <dbReference type="NCBI Taxonomy" id="1296"/>
    <lineage>
        <taxon>Bacteria</taxon>
        <taxon>Bacillati</taxon>
        <taxon>Bacillota</taxon>
        <taxon>Bacilli</taxon>
        <taxon>Bacillales</taxon>
        <taxon>Staphylococcaceae</taxon>
        <taxon>Mammaliicoccus</taxon>
    </lineage>
</organism>
<feature type="transmembrane region" description="Helical" evidence="1">
    <location>
        <begin position="91"/>
        <end position="107"/>
    </location>
</feature>
<accession>A0AAJ4VIZ4</accession>
<comment type="caution">
    <text evidence="2">The sequence shown here is derived from an EMBL/GenBank/DDBJ whole genome shotgun (WGS) entry which is preliminary data.</text>
</comment>
<sequence length="117" mass="13702">MKEKLFYSVTYGLYIITIILLTQLIIFNKVDLASLIGSIIGISLVMPLVLASDIYKKEKYNIFTKEYLILFSSLIIAFILIRLFVSPDYRIYPMMVIVVILITYEIIKRRKKKKLDN</sequence>
<keyword evidence="1" id="KW-0472">Membrane</keyword>
<gene>
    <name evidence="2" type="ORF">CD117_02250</name>
</gene>
<name>A0AAJ4VIZ4_MAMSC</name>
<feature type="transmembrane region" description="Helical" evidence="1">
    <location>
        <begin position="32"/>
        <end position="55"/>
    </location>
</feature>
<protein>
    <submittedName>
        <fullName evidence="2">Uncharacterized protein</fullName>
    </submittedName>
</protein>
<dbReference type="AlphaFoldDB" id="A0AAJ4VIZ4"/>
<keyword evidence="1" id="KW-1133">Transmembrane helix</keyword>